<name>A0A2P5W0W4_GOSBA</name>
<dbReference type="EMBL" id="KZ669727">
    <property type="protein sequence ID" value="PPR84707.1"/>
    <property type="molecule type" value="Genomic_DNA"/>
</dbReference>
<keyword evidence="1" id="KW-1133">Transmembrane helix</keyword>
<dbReference type="Proteomes" id="UP000239757">
    <property type="component" value="Unassembled WGS sequence"/>
</dbReference>
<evidence type="ECO:0000256" key="1">
    <source>
        <dbReference type="SAM" id="Phobius"/>
    </source>
</evidence>
<dbReference type="AlphaFoldDB" id="A0A2P5W0W4"/>
<feature type="transmembrane region" description="Helical" evidence="1">
    <location>
        <begin position="35"/>
        <end position="61"/>
    </location>
</feature>
<gene>
    <name evidence="2" type="ORF">GOBAR_AA36000</name>
</gene>
<evidence type="ECO:0000313" key="2">
    <source>
        <dbReference type="EMBL" id="PPR84707.1"/>
    </source>
</evidence>
<accession>A0A2P5W0W4</accession>
<proteinExistence type="predicted"/>
<evidence type="ECO:0000313" key="3">
    <source>
        <dbReference type="Proteomes" id="UP000239757"/>
    </source>
</evidence>
<reference evidence="2 3" key="1">
    <citation type="submission" date="2015-01" db="EMBL/GenBank/DDBJ databases">
        <title>Genome of allotetraploid Gossypium barbadense reveals genomic plasticity and fiber elongation in cotton evolution.</title>
        <authorList>
            <person name="Chen X."/>
            <person name="Liu X."/>
            <person name="Zhao B."/>
            <person name="Zheng H."/>
            <person name="Hu Y."/>
            <person name="Lu G."/>
            <person name="Yang C."/>
            <person name="Chen J."/>
            <person name="Shan C."/>
            <person name="Zhang L."/>
            <person name="Zhou Y."/>
            <person name="Wang L."/>
            <person name="Guo W."/>
            <person name="Bai Y."/>
            <person name="Ruan J."/>
            <person name="Shangguan X."/>
            <person name="Mao Y."/>
            <person name="Jiang J."/>
            <person name="Zhu Y."/>
            <person name="Lei J."/>
            <person name="Kang H."/>
            <person name="Chen S."/>
            <person name="He X."/>
            <person name="Wang R."/>
            <person name="Wang Y."/>
            <person name="Chen J."/>
            <person name="Wang L."/>
            <person name="Yu S."/>
            <person name="Wang B."/>
            <person name="Wei J."/>
            <person name="Song S."/>
            <person name="Lu X."/>
            <person name="Gao Z."/>
            <person name="Gu W."/>
            <person name="Deng X."/>
            <person name="Ma D."/>
            <person name="Wang S."/>
            <person name="Liang W."/>
            <person name="Fang L."/>
            <person name="Cai C."/>
            <person name="Zhu X."/>
            <person name="Zhou B."/>
            <person name="Zhang Y."/>
            <person name="Chen Z."/>
            <person name="Xu S."/>
            <person name="Zhu R."/>
            <person name="Wang S."/>
            <person name="Zhang T."/>
            <person name="Zhao G."/>
        </authorList>
    </citation>
    <scope>NUCLEOTIDE SEQUENCE [LARGE SCALE GENOMIC DNA]</scope>
    <source>
        <strain evidence="3">cv. Xinhai21</strain>
        <tissue evidence="2">Leaf</tissue>
    </source>
</reference>
<protein>
    <submittedName>
        <fullName evidence="2">Uncharacterized protein</fullName>
    </submittedName>
</protein>
<keyword evidence="1" id="KW-0812">Transmembrane</keyword>
<keyword evidence="1" id="KW-0472">Membrane</keyword>
<sequence>MQQAMRCHALSKYLLQSTIGTSQGRRKKCRRLKNFWKLSSLLRMHISMMGSISSAYIYFFIQQTKWD</sequence>
<organism evidence="2 3">
    <name type="scientific">Gossypium barbadense</name>
    <name type="common">Sea Island cotton</name>
    <name type="synonym">Hibiscus barbadensis</name>
    <dbReference type="NCBI Taxonomy" id="3634"/>
    <lineage>
        <taxon>Eukaryota</taxon>
        <taxon>Viridiplantae</taxon>
        <taxon>Streptophyta</taxon>
        <taxon>Embryophyta</taxon>
        <taxon>Tracheophyta</taxon>
        <taxon>Spermatophyta</taxon>
        <taxon>Magnoliopsida</taxon>
        <taxon>eudicotyledons</taxon>
        <taxon>Gunneridae</taxon>
        <taxon>Pentapetalae</taxon>
        <taxon>rosids</taxon>
        <taxon>malvids</taxon>
        <taxon>Malvales</taxon>
        <taxon>Malvaceae</taxon>
        <taxon>Malvoideae</taxon>
        <taxon>Gossypium</taxon>
    </lineage>
</organism>